<organism evidence="22">
    <name type="scientific">Thioalkalivibrio versutus AL 2</name>
    <dbReference type="NCBI Taxonomy" id="886877"/>
    <lineage>
        <taxon>Bacteria</taxon>
        <taxon>Pseudomonadati</taxon>
        <taxon>Pseudomonadota</taxon>
        <taxon>Gammaproteobacteria</taxon>
        <taxon>Chromatiales</taxon>
        <taxon>Ectothiorhodospiraceae</taxon>
        <taxon>Thioalkalivibrio</taxon>
    </lineage>
</organism>
<evidence type="ECO:0000256" key="15">
    <source>
        <dbReference type="ARBA" id="ARBA00030833"/>
    </source>
</evidence>
<evidence type="ECO:0000256" key="8">
    <source>
        <dbReference type="ARBA" id="ARBA00022723"/>
    </source>
</evidence>
<evidence type="ECO:0000313" key="22">
    <source>
        <dbReference type="EMBL" id="AQM49907.1"/>
    </source>
</evidence>
<dbReference type="GO" id="GO:0019417">
    <property type="term" value="P:sulfur oxidation"/>
    <property type="evidence" value="ECO:0007669"/>
    <property type="project" value="InterPro"/>
</dbReference>
<comment type="catalytic activity">
    <reaction evidence="19">
        <text>S-sulfanyl-L-cysteinyl-[SoxY protein] + thiosulfate + 2 Fe(III)-[cytochrome c] = S-(2-sulfodisulfanyl)-L-cysteinyl-[SoxY protein] + 2 Fe(II)-[cytochrome c] + 2 H(+)</text>
        <dbReference type="Rhea" id="RHEA:51224"/>
        <dbReference type="Rhea" id="RHEA-COMP:10350"/>
        <dbReference type="Rhea" id="RHEA-COMP:14399"/>
        <dbReference type="Rhea" id="RHEA-COMP:14689"/>
        <dbReference type="Rhea" id="RHEA-COMP:14690"/>
        <dbReference type="ChEBI" id="CHEBI:15378"/>
        <dbReference type="ChEBI" id="CHEBI:29033"/>
        <dbReference type="ChEBI" id="CHEBI:29034"/>
        <dbReference type="ChEBI" id="CHEBI:33542"/>
        <dbReference type="ChEBI" id="CHEBI:61963"/>
        <dbReference type="ChEBI" id="CHEBI:140664"/>
        <dbReference type="EC" id="2.8.5.2"/>
    </reaction>
</comment>
<evidence type="ECO:0000256" key="2">
    <source>
        <dbReference type="ARBA" id="ARBA00011530"/>
    </source>
</evidence>
<evidence type="ECO:0000256" key="14">
    <source>
        <dbReference type="ARBA" id="ARBA00030174"/>
    </source>
</evidence>
<comment type="catalytic activity">
    <reaction evidence="18">
        <text>L-cysteinyl-[SoxY protein] + thiosulfate + 2 Fe(III)-[cytochrome c] = S-sulfosulfanyl-L-cysteinyl-[SoxY protein] + 2 Fe(II)-[cytochrome c] + 2 H(+)</text>
        <dbReference type="Rhea" id="RHEA:56720"/>
        <dbReference type="Rhea" id="RHEA-COMP:10350"/>
        <dbReference type="Rhea" id="RHEA-COMP:14328"/>
        <dbReference type="Rhea" id="RHEA-COMP:14399"/>
        <dbReference type="Rhea" id="RHEA-COMP:14691"/>
        <dbReference type="ChEBI" id="CHEBI:15378"/>
        <dbReference type="ChEBI" id="CHEBI:29033"/>
        <dbReference type="ChEBI" id="CHEBI:29034"/>
        <dbReference type="ChEBI" id="CHEBI:29950"/>
        <dbReference type="ChEBI" id="CHEBI:33542"/>
        <dbReference type="ChEBI" id="CHEBI:139321"/>
        <dbReference type="EC" id="2.8.5.2"/>
    </reaction>
</comment>
<keyword evidence="11" id="KW-0249">Electron transport</keyword>
<dbReference type="NCBIfam" id="TIGR04484">
    <property type="entry name" value="thiosulf_SoxA"/>
    <property type="match status" value="1"/>
</dbReference>
<evidence type="ECO:0000256" key="16">
    <source>
        <dbReference type="ARBA" id="ARBA00032236"/>
    </source>
</evidence>
<evidence type="ECO:0000256" key="17">
    <source>
        <dbReference type="ARBA" id="ARBA00032318"/>
    </source>
</evidence>
<dbReference type="GO" id="GO:0070069">
    <property type="term" value="C:cytochrome complex"/>
    <property type="evidence" value="ECO:0007669"/>
    <property type="project" value="InterPro"/>
</dbReference>
<evidence type="ECO:0000256" key="20">
    <source>
        <dbReference type="SAM" id="SignalP"/>
    </source>
</evidence>
<feature type="domain" description="Cytochrome c" evidence="21">
    <location>
        <begin position="67"/>
        <end position="160"/>
    </location>
</feature>
<evidence type="ECO:0000256" key="6">
    <source>
        <dbReference type="ARBA" id="ARBA00022617"/>
    </source>
</evidence>
<protein>
    <recommendedName>
        <fullName evidence="4">L-cysteine S-thiosulfotransferase subunit SoxA</fullName>
        <ecNumber evidence="3">2.8.5.2</ecNumber>
    </recommendedName>
    <alternativeName>
        <fullName evidence="16">Protein SoxA</fullName>
    </alternativeName>
    <alternativeName>
        <fullName evidence="17">SoxAX cytochrome complex subunit A</fullName>
    </alternativeName>
    <alternativeName>
        <fullName evidence="15">Sulfur oxidizing protein A</fullName>
    </alternativeName>
    <alternativeName>
        <fullName evidence="14">Thiosulfate-oxidizing multienzyme system protein SoxA</fullName>
    </alternativeName>
</protein>
<comment type="subunit">
    <text evidence="2">Heterodimer of SoxA and SoxX.</text>
</comment>
<dbReference type="EMBL" id="KY452006">
    <property type="protein sequence ID" value="AQM49907.1"/>
    <property type="molecule type" value="Genomic_DNA"/>
</dbReference>
<dbReference type="GO" id="GO:0042597">
    <property type="term" value="C:periplasmic space"/>
    <property type="evidence" value="ECO:0007669"/>
    <property type="project" value="UniProtKB-SubCell"/>
</dbReference>
<evidence type="ECO:0000256" key="1">
    <source>
        <dbReference type="ARBA" id="ARBA00004418"/>
    </source>
</evidence>
<dbReference type="GO" id="GO:0020037">
    <property type="term" value="F:heme binding"/>
    <property type="evidence" value="ECO:0007669"/>
    <property type="project" value="InterPro"/>
</dbReference>
<dbReference type="GO" id="GO:0016669">
    <property type="term" value="F:oxidoreductase activity, acting on a sulfur group of donors, cytochrome as acceptor"/>
    <property type="evidence" value="ECO:0007669"/>
    <property type="project" value="InterPro"/>
</dbReference>
<accession>A0A1Q1N6K1</accession>
<dbReference type="InterPro" id="IPR025710">
    <property type="entry name" value="SoxA"/>
</dbReference>
<evidence type="ECO:0000259" key="21">
    <source>
        <dbReference type="Pfam" id="PF21342"/>
    </source>
</evidence>
<feature type="signal peptide" evidence="20">
    <location>
        <begin position="1"/>
        <end position="24"/>
    </location>
</feature>
<dbReference type="GO" id="GO:0046872">
    <property type="term" value="F:metal ion binding"/>
    <property type="evidence" value="ECO:0007669"/>
    <property type="project" value="UniProtKB-KW"/>
</dbReference>
<reference evidence="22" key="1">
    <citation type="journal article" date="2017" name="Res. Microbiol.">
        <title>Sulfur compound oxidation and carbon co-assimilation in the haloalkaliphilic sulfur oxidizers Thioalkalivibrio versutus and Thioalkalimicrobium aerophilum.</title>
        <authorList>
            <person name="Ang W.K."/>
            <person name="Mahbob M."/>
            <person name="Dhouib R."/>
            <person name="Kappler U."/>
        </authorList>
    </citation>
    <scope>NUCLEOTIDE SEQUENCE</scope>
    <source>
        <strain evidence="22">AL 2</strain>
    </source>
</reference>
<name>A0A1Q1N6K1_9GAMM</name>
<evidence type="ECO:0000256" key="13">
    <source>
        <dbReference type="ARBA" id="ARBA00025746"/>
    </source>
</evidence>
<dbReference type="Pfam" id="PF21342">
    <property type="entry name" value="SoxA-TsdA_cyt-c"/>
    <property type="match status" value="1"/>
</dbReference>
<evidence type="ECO:0000256" key="3">
    <source>
        <dbReference type="ARBA" id="ARBA00012408"/>
    </source>
</evidence>
<keyword evidence="8" id="KW-0479">Metal-binding</keyword>
<keyword evidence="10" id="KW-0574">Periplasm</keyword>
<evidence type="ECO:0000256" key="7">
    <source>
        <dbReference type="ARBA" id="ARBA00022679"/>
    </source>
</evidence>
<evidence type="ECO:0000256" key="9">
    <source>
        <dbReference type="ARBA" id="ARBA00022729"/>
    </source>
</evidence>
<dbReference type="AlphaFoldDB" id="A0A1Q1N6K1"/>
<evidence type="ECO:0000256" key="18">
    <source>
        <dbReference type="ARBA" id="ARBA00048077"/>
    </source>
</evidence>
<dbReference type="GO" id="GO:0009055">
    <property type="term" value="F:electron transfer activity"/>
    <property type="evidence" value="ECO:0007669"/>
    <property type="project" value="InterPro"/>
</dbReference>
<evidence type="ECO:0000256" key="10">
    <source>
        <dbReference type="ARBA" id="ARBA00022764"/>
    </source>
</evidence>
<evidence type="ECO:0000256" key="5">
    <source>
        <dbReference type="ARBA" id="ARBA00022448"/>
    </source>
</evidence>
<keyword evidence="12" id="KW-0408">Iron</keyword>
<keyword evidence="5" id="KW-0813">Transport</keyword>
<evidence type="ECO:0000256" key="12">
    <source>
        <dbReference type="ARBA" id="ARBA00023004"/>
    </source>
</evidence>
<comment type="similarity">
    <text evidence="13">Belongs to the SoxA family.</text>
</comment>
<dbReference type="InterPro" id="IPR009056">
    <property type="entry name" value="Cyt_c-like_dom"/>
</dbReference>
<dbReference type="InterPro" id="IPR036909">
    <property type="entry name" value="Cyt_c-like_dom_sf"/>
</dbReference>
<dbReference type="GO" id="GO:0016740">
    <property type="term" value="F:transferase activity"/>
    <property type="evidence" value="ECO:0007669"/>
    <property type="project" value="UniProtKB-KW"/>
</dbReference>
<evidence type="ECO:0000256" key="11">
    <source>
        <dbReference type="ARBA" id="ARBA00022982"/>
    </source>
</evidence>
<evidence type="ECO:0000256" key="4">
    <source>
        <dbReference type="ARBA" id="ARBA00019364"/>
    </source>
</evidence>
<proteinExistence type="inferred from homology"/>
<feature type="chain" id="PRO_5010264509" description="L-cysteine S-thiosulfotransferase subunit SoxA" evidence="20">
    <location>
        <begin position="25"/>
        <end position="283"/>
    </location>
</feature>
<keyword evidence="6" id="KW-0349">Heme</keyword>
<comment type="subcellular location">
    <subcellularLocation>
        <location evidence="1">Periplasm</location>
    </subcellularLocation>
</comment>
<dbReference type="SUPFAM" id="SSF46626">
    <property type="entry name" value="Cytochrome c"/>
    <property type="match status" value="2"/>
</dbReference>
<dbReference type="EC" id="2.8.5.2" evidence="3"/>
<evidence type="ECO:0000256" key="19">
    <source>
        <dbReference type="ARBA" id="ARBA00048423"/>
    </source>
</evidence>
<dbReference type="Gene3D" id="1.10.760.10">
    <property type="entry name" value="Cytochrome c-like domain"/>
    <property type="match status" value="2"/>
</dbReference>
<keyword evidence="7" id="KW-0808">Transferase</keyword>
<keyword evidence="9 20" id="KW-0732">Signal</keyword>
<sequence>MFKKALLALPVAMAVGVAGTAAQAEWQDPNDVLQKLLEAQPDSKYLHQSEMNIMMMPDNPALWLLDDGERLFYEERGPNNASLESCDFGKGEGVLDGAYVELPRYFEDTGKVMDFEMRLVHCMKEIQGFTDDDSAVSQRHGSGSDIMRLTTYIAHQSSGYAWNPPLDHPKEKAMRDAGEVLFFRRGGAMDFNCAACHGSSGKQIRASVLPEMRNSQEWTKAVSWPAHRAGQDNVRSQNHRIRGCVWQMRHAGILPDTPVNTALISYWNDAARGEPAILPDLKR</sequence>
<gene>
    <name evidence="22" type="primary">soxA1</name>
</gene>